<dbReference type="GO" id="GO:0016887">
    <property type="term" value="F:ATP hydrolysis activity"/>
    <property type="evidence" value="ECO:0007669"/>
    <property type="project" value="InterPro"/>
</dbReference>
<evidence type="ECO:0000256" key="2">
    <source>
        <dbReference type="ARBA" id="ARBA00022741"/>
    </source>
</evidence>
<evidence type="ECO:0000256" key="3">
    <source>
        <dbReference type="ARBA" id="ARBA00022840"/>
    </source>
</evidence>
<dbReference type="FunFam" id="3.40.50.300:FF:000061">
    <property type="entry name" value="ATPase family, AAA domain-containing 2"/>
    <property type="match status" value="1"/>
</dbReference>
<keyword evidence="8" id="KW-1185">Reference proteome</keyword>
<dbReference type="SMART" id="SM00382">
    <property type="entry name" value="AAA"/>
    <property type="match status" value="2"/>
</dbReference>
<dbReference type="InterPro" id="IPR003959">
    <property type="entry name" value="ATPase_AAA_core"/>
</dbReference>
<feature type="domain" description="AAA+ ATPase" evidence="6">
    <location>
        <begin position="156"/>
        <end position="290"/>
    </location>
</feature>
<dbReference type="PANTHER" id="PTHR23077:SF171">
    <property type="entry name" value="NUCLEAR VALOSIN-CONTAINING PROTEIN-LIKE"/>
    <property type="match status" value="1"/>
</dbReference>
<feature type="coiled-coil region" evidence="4">
    <location>
        <begin position="709"/>
        <end position="736"/>
    </location>
</feature>
<dbReference type="AlphaFoldDB" id="A0A2P6TBY0"/>
<feature type="compositionally biased region" description="Basic and acidic residues" evidence="5">
    <location>
        <begin position="52"/>
        <end position="62"/>
    </location>
</feature>
<evidence type="ECO:0000259" key="6">
    <source>
        <dbReference type="SMART" id="SM00382"/>
    </source>
</evidence>
<dbReference type="Proteomes" id="UP000239899">
    <property type="component" value="Unassembled WGS sequence"/>
</dbReference>
<evidence type="ECO:0000256" key="5">
    <source>
        <dbReference type="SAM" id="MobiDB-lite"/>
    </source>
</evidence>
<dbReference type="FunFam" id="3.40.50.300:FF:000018">
    <property type="entry name" value="Cell division control 48"/>
    <property type="match status" value="1"/>
</dbReference>
<feature type="region of interest" description="Disordered" evidence="5">
    <location>
        <begin position="75"/>
        <end position="106"/>
    </location>
</feature>
<dbReference type="PROSITE" id="PS00674">
    <property type="entry name" value="AAA"/>
    <property type="match status" value="1"/>
</dbReference>
<feature type="region of interest" description="Disordered" evidence="5">
    <location>
        <begin position="25"/>
        <end position="62"/>
    </location>
</feature>
<keyword evidence="1" id="KW-0677">Repeat</keyword>
<dbReference type="EMBL" id="LHPG02000026">
    <property type="protein sequence ID" value="PRW18391.1"/>
    <property type="molecule type" value="Genomic_DNA"/>
</dbReference>
<accession>A0A2P6TBY0</accession>
<dbReference type="SUPFAM" id="SSF52540">
    <property type="entry name" value="P-loop containing nucleoside triphosphate hydrolases"/>
    <property type="match status" value="2"/>
</dbReference>
<dbReference type="Pfam" id="PF00004">
    <property type="entry name" value="AAA"/>
    <property type="match status" value="2"/>
</dbReference>
<dbReference type="InterPro" id="IPR003960">
    <property type="entry name" value="ATPase_AAA_CS"/>
</dbReference>
<dbReference type="OrthoDB" id="513202at2759"/>
<dbReference type="PANTHER" id="PTHR23077">
    <property type="entry name" value="AAA-FAMILY ATPASE"/>
    <property type="match status" value="1"/>
</dbReference>
<dbReference type="InterPro" id="IPR027417">
    <property type="entry name" value="P-loop_NTPase"/>
</dbReference>
<sequence>MTEVQTRQESWWSSSSWFAGGGGLQEAAAAGATQPAWRVRDGQPCGPAGVPSDKHQLAARRWGDSRDSLGAAVLGGQQAAQQGPSSLDSKAAAAHSRPAAGPAKRQRLHVGAMTGDTSDAGWAAVGGLQKQKDALMEAVAWPLAHPRLFARLGAGGARGVLLHGPPGSGKTHLVRALAAEARLGIVVLNGGECVGEEAEKRMRAAFNQAKSQAPCILLLDELDAVAPSRSAATSEHERQSTARLLAAIDELRASRARVALVGATNRREAVEPALRRAGRLDCEVALGALRAEERAEVLRCCAARMPLAPGVQLDEVAARLRGYVAADVAAVASEAALLCAVEAVRAAEAGGRHVPSAIEDPGFLESLCVTAAHFEAAVERLGPSVLRGLAPEVPAVRWDDIGGLQEAKAALRELVELPLSHGRLLEAYGLPPPRGALLYGPPGCGKTLLAKAAANECSANFLSIRGPELLSKWLGESEAAVRRVFDAARQAAPCLLFFDEFDSVGGRRSAGGSAGGDAAAARVLNQLLVEMDGLTDRGGVFVLAATNRPEALDPALTRPGRLDHLLRVPLPDAPARSAILAASLARCPLAADVDLAALAGETTEGLSGADMAEVCRRAGMAAIRELVAAEEAAAAQTQRQAGAAAEVRQTAGDAPPLQQRHLLEALSGMRPSVSAAESQRHATIERCLQEGSLEAPAATADRQLAALVRQAAAGSLQRLQERVAQLEAALRGAGLEVPLPPGA</sequence>
<feature type="domain" description="AAA+ ATPase" evidence="6">
    <location>
        <begin position="432"/>
        <end position="572"/>
    </location>
</feature>
<dbReference type="InterPro" id="IPR041569">
    <property type="entry name" value="AAA_lid_3"/>
</dbReference>
<dbReference type="GO" id="GO:0051301">
    <property type="term" value="P:cell division"/>
    <property type="evidence" value="ECO:0007669"/>
    <property type="project" value="UniProtKB-KW"/>
</dbReference>
<dbReference type="Gene3D" id="3.40.50.300">
    <property type="entry name" value="P-loop containing nucleotide triphosphate hydrolases"/>
    <property type="match status" value="2"/>
</dbReference>
<keyword evidence="2" id="KW-0547">Nucleotide-binding</keyword>
<protein>
    <submittedName>
        <fullName evidence="7">Cell division cycle 48-like protein</fullName>
    </submittedName>
</protein>
<reference evidence="7 8" key="1">
    <citation type="journal article" date="2018" name="Plant J.">
        <title>Genome sequences of Chlorella sorokiniana UTEX 1602 and Micractinium conductrix SAG 241.80: implications to maltose excretion by a green alga.</title>
        <authorList>
            <person name="Arriola M.B."/>
            <person name="Velmurugan N."/>
            <person name="Zhang Y."/>
            <person name="Plunkett M.H."/>
            <person name="Hondzo H."/>
            <person name="Barney B.M."/>
        </authorList>
    </citation>
    <scope>NUCLEOTIDE SEQUENCE [LARGE SCALE GENOMIC DNA]</scope>
    <source>
        <strain evidence="8">UTEX 1602</strain>
    </source>
</reference>
<dbReference type="InterPro" id="IPR050168">
    <property type="entry name" value="AAA_ATPase_domain"/>
</dbReference>
<dbReference type="STRING" id="3076.A0A2P6TBY0"/>
<evidence type="ECO:0000256" key="1">
    <source>
        <dbReference type="ARBA" id="ARBA00022737"/>
    </source>
</evidence>
<comment type="caution">
    <text evidence="7">The sequence shown here is derived from an EMBL/GenBank/DDBJ whole genome shotgun (WGS) entry which is preliminary data.</text>
</comment>
<dbReference type="Pfam" id="PF17862">
    <property type="entry name" value="AAA_lid_3"/>
    <property type="match status" value="1"/>
</dbReference>
<gene>
    <name evidence="7" type="ORF">C2E21_9298</name>
</gene>
<evidence type="ECO:0000256" key="4">
    <source>
        <dbReference type="SAM" id="Coils"/>
    </source>
</evidence>
<feature type="compositionally biased region" description="Low complexity" evidence="5">
    <location>
        <begin position="75"/>
        <end position="103"/>
    </location>
</feature>
<name>A0A2P6TBY0_CHLSO</name>
<keyword evidence="3" id="KW-0067">ATP-binding</keyword>
<dbReference type="InterPro" id="IPR003593">
    <property type="entry name" value="AAA+_ATPase"/>
</dbReference>
<dbReference type="GO" id="GO:0005524">
    <property type="term" value="F:ATP binding"/>
    <property type="evidence" value="ECO:0007669"/>
    <property type="project" value="UniProtKB-KW"/>
</dbReference>
<proteinExistence type="predicted"/>
<evidence type="ECO:0000313" key="8">
    <source>
        <dbReference type="Proteomes" id="UP000239899"/>
    </source>
</evidence>
<evidence type="ECO:0000313" key="7">
    <source>
        <dbReference type="EMBL" id="PRW18391.1"/>
    </source>
</evidence>
<keyword evidence="4" id="KW-0175">Coiled coil</keyword>
<dbReference type="Gene3D" id="1.10.8.60">
    <property type="match status" value="2"/>
</dbReference>
<organism evidence="7 8">
    <name type="scientific">Chlorella sorokiniana</name>
    <name type="common">Freshwater green alga</name>
    <dbReference type="NCBI Taxonomy" id="3076"/>
    <lineage>
        <taxon>Eukaryota</taxon>
        <taxon>Viridiplantae</taxon>
        <taxon>Chlorophyta</taxon>
        <taxon>core chlorophytes</taxon>
        <taxon>Trebouxiophyceae</taxon>
        <taxon>Chlorellales</taxon>
        <taxon>Chlorellaceae</taxon>
        <taxon>Chlorella clade</taxon>
        <taxon>Chlorella</taxon>
    </lineage>
</organism>